<dbReference type="PANTHER" id="PTHR30336:SF20">
    <property type="entry name" value="DUF218 DOMAIN-CONTAINING PROTEIN"/>
    <property type="match status" value="1"/>
</dbReference>
<evidence type="ECO:0000313" key="3">
    <source>
        <dbReference type="Proteomes" id="UP001634394"/>
    </source>
</evidence>
<evidence type="ECO:0000313" key="2">
    <source>
        <dbReference type="EMBL" id="KAL3854181.1"/>
    </source>
</evidence>
<organism evidence="2 3">
    <name type="scientific">Sinanodonta woodiana</name>
    <name type="common">Chinese pond mussel</name>
    <name type="synonym">Anodonta woodiana</name>
    <dbReference type="NCBI Taxonomy" id="1069815"/>
    <lineage>
        <taxon>Eukaryota</taxon>
        <taxon>Metazoa</taxon>
        <taxon>Spiralia</taxon>
        <taxon>Lophotrochozoa</taxon>
        <taxon>Mollusca</taxon>
        <taxon>Bivalvia</taxon>
        <taxon>Autobranchia</taxon>
        <taxon>Heteroconchia</taxon>
        <taxon>Palaeoheterodonta</taxon>
        <taxon>Unionida</taxon>
        <taxon>Unionoidea</taxon>
        <taxon>Unionidae</taxon>
        <taxon>Unioninae</taxon>
        <taxon>Sinanodonta</taxon>
    </lineage>
</organism>
<dbReference type="Proteomes" id="UP001634394">
    <property type="component" value="Unassembled WGS sequence"/>
</dbReference>
<proteinExistence type="predicted"/>
<evidence type="ECO:0000259" key="1">
    <source>
        <dbReference type="Pfam" id="PF02698"/>
    </source>
</evidence>
<dbReference type="PANTHER" id="PTHR30336">
    <property type="entry name" value="INNER MEMBRANE PROTEIN, PROBABLE PERMEASE"/>
    <property type="match status" value="1"/>
</dbReference>
<dbReference type="InterPro" id="IPR051599">
    <property type="entry name" value="Cell_Envelope_Assoc"/>
</dbReference>
<protein>
    <recommendedName>
        <fullName evidence="1">DUF218 domain-containing protein</fullName>
    </recommendedName>
</protein>
<dbReference type="InterPro" id="IPR003848">
    <property type="entry name" value="DUF218"/>
</dbReference>
<reference evidence="2 3" key="1">
    <citation type="submission" date="2024-11" db="EMBL/GenBank/DDBJ databases">
        <title>Chromosome-level genome assembly of the freshwater bivalve Anodonta woodiana.</title>
        <authorList>
            <person name="Chen X."/>
        </authorList>
    </citation>
    <scope>NUCLEOTIDE SEQUENCE [LARGE SCALE GENOMIC DNA]</scope>
    <source>
        <strain evidence="2">MN2024</strain>
        <tissue evidence="2">Gills</tissue>
    </source>
</reference>
<gene>
    <name evidence="2" type="ORF">ACJMK2_013459</name>
</gene>
<dbReference type="AlphaFoldDB" id="A0ABD3UXK9"/>
<feature type="domain" description="DUF218" evidence="1">
    <location>
        <begin position="48"/>
        <end position="157"/>
    </location>
</feature>
<comment type="caution">
    <text evidence="2">The sequence shown here is derived from an EMBL/GenBank/DDBJ whole genome shotgun (WGS) entry which is preliminary data.</text>
</comment>
<keyword evidence="3" id="KW-1185">Reference proteome</keyword>
<dbReference type="CDD" id="cd06259">
    <property type="entry name" value="YdcF-like"/>
    <property type="match status" value="1"/>
</dbReference>
<name>A0ABD3UXK9_SINWO</name>
<dbReference type="Pfam" id="PF02698">
    <property type="entry name" value="DUF218"/>
    <property type="match status" value="1"/>
</dbReference>
<dbReference type="InterPro" id="IPR014729">
    <property type="entry name" value="Rossmann-like_a/b/a_fold"/>
</dbReference>
<dbReference type="EMBL" id="JBJQND010000014">
    <property type="protein sequence ID" value="KAL3854181.1"/>
    <property type="molecule type" value="Genomic_DNA"/>
</dbReference>
<accession>A0ABD3UXK9</accession>
<sequence>MDTKDQALVKTNRTVPPEDMRDGQIIWDYLKLGGTIEKSDLILGLGCNDIRVAERASDLWLQGYGDLLMFSGKNGIRAQTVWSKPEAEVFRDKALEKGVPSDKILIENKSRNTGENVQLSFKILEEKGIRPKSIILVQKPYMERRTLVTFLKQWPGDTSSIKIYVTSPEVTFSEYPTKDTGDFQNVIAIIVGDLQRIQLYAEIGFQIPQHIPDDVLDAFNRLKNAGRYNSYLIQQ</sequence>
<dbReference type="Gene3D" id="3.40.50.620">
    <property type="entry name" value="HUPs"/>
    <property type="match status" value="1"/>
</dbReference>